<dbReference type="STRING" id="1666911.HLUCCA11_21665"/>
<gene>
    <name evidence="2" type="ORF">HLUCCA11_21665</name>
</gene>
<name>A0A0P8BU80_9CYAN</name>
<keyword evidence="2" id="KW-0119">Carbohydrate metabolism</keyword>
<comment type="caution">
    <text evidence="2">The sequence shown here is derived from an EMBL/GenBank/DDBJ whole genome shotgun (WGS) entry which is preliminary data.</text>
</comment>
<protein>
    <submittedName>
        <fullName evidence="2">Putative xylanase/chitin deacetylase</fullName>
    </submittedName>
</protein>
<reference evidence="2 3" key="1">
    <citation type="submission" date="2015-09" db="EMBL/GenBank/DDBJ databases">
        <title>Identification and resolution of microdiversity through metagenomic sequencing of parallel consortia.</title>
        <authorList>
            <person name="Nelson W.C."/>
            <person name="Romine M.F."/>
            <person name="Lindemann S.R."/>
        </authorList>
    </citation>
    <scope>NUCLEOTIDE SEQUENCE [LARGE SCALE GENOMIC DNA]</scope>
    <source>
        <strain evidence="2">Ana</strain>
    </source>
</reference>
<dbReference type="PROSITE" id="PS51677">
    <property type="entry name" value="NODB"/>
    <property type="match status" value="1"/>
</dbReference>
<organism evidence="2 3">
    <name type="scientific">Phormidesmis priestleyi Ana</name>
    <dbReference type="NCBI Taxonomy" id="1666911"/>
    <lineage>
        <taxon>Bacteria</taxon>
        <taxon>Bacillati</taxon>
        <taxon>Cyanobacteriota</taxon>
        <taxon>Cyanophyceae</taxon>
        <taxon>Leptolyngbyales</taxon>
        <taxon>Leptolyngbyaceae</taxon>
        <taxon>Phormidesmis</taxon>
    </lineage>
</organism>
<keyword evidence="2" id="KW-0858">Xylan degradation</keyword>
<evidence type="ECO:0000313" key="2">
    <source>
        <dbReference type="EMBL" id="KPQ32375.1"/>
    </source>
</evidence>
<keyword evidence="2" id="KW-0378">Hydrolase</keyword>
<dbReference type="GO" id="GO:0045493">
    <property type="term" value="P:xylan catabolic process"/>
    <property type="evidence" value="ECO:0007669"/>
    <property type="project" value="UniProtKB-KW"/>
</dbReference>
<dbReference type="Gene3D" id="3.20.20.370">
    <property type="entry name" value="Glycoside hydrolase/deacetylase"/>
    <property type="match status" value="1"/>
</dbReference>
<evidence type="ECO:0000313" key="3">
    <source>
        <dbReference type="Proteomes" id="UP000050465"/>
    </source>
</evidence>
<sequence>MGCTRQIAYNEWLDLLEVLISYMCSSPARDFWGYGPHSPNPQWPNNARVAVSFVLNLEEGAELTLSAGDERNESVYEVISETQGVPNLAMESHFEYGSRIGFWRVLDLFDRYGIKATMNVCGRAVETSPWMALEPVKRGHELCCHGYRWEPLVYMKEPQERENIRRTVRAIEQASGVSPVGWQTKASSTPNTRRLLLEHGGFLYDSDAYNDELPYFVEVSGKPHLVLPYSFDTNDMRFTNTETFRLAQDFSTYLIDSFNWLYQEGENSPRMMTVGLHTRIIGRPGRIWALQQFLEHIQAHERVWIARRDQIARHWYEMFG</sequence>
<feature type="domain" description="NodB homology" evidence="1">
    <location>
        <begin position="88"/>
        <end position="306"/>
    </location>
</feature>
<keyword evidence="2" id="KW-0326">Glycosidase</keyword>
<dbReference type="Pfam" id="PF01522">
    <property type="entry name" value="Polysacc_deac_1"/>
    <property type="match status" value="1"/>
</dbReference>
<dbReference type="InterPro" id="IPR002509">
    <property type="entry name" value="NODB_dom"/>
</dbReference>
<dbReference type="GO" id="GO:0016798">
    <property type="term" value="F:hydrolase activity, acting on glycosyl bonds"/>
    <property type="evidence" value="ECO:0007669"/>
    <property type="project" value="UniProtKB-KW"/>
</dbReference>
<dbReference type="PATRIC" id="fig|1666911.3.peg.3736"/>
<dbReference type="GO" id="GO:0016810">
    <property type="term" value="F:hydrolase activity, acting on carbon-nitrogen (but not peptide) bonds"/>
    <property type="evidence" value="ECO:0007669"/>
    <property type="project" value="InterPro"/>
</dbReference>
<dbReference type="AlphaFoldDB" id="A0A0P8BU80"/>
<dbReference type="InterPro" id="IPR011330">
    <property type="entry name" value="Glyco_hydro/deAcase_b/a-brl"/>
</dbReference>
<dbReference type="SUPFAM" id="SSF88713">
    <property type="entry name" value="Glycoside hydrolase/deacetylase"/>
    <property type="match status" value="1"/>
</dbReference>
<proteinExistence type="predicted"/>
<evidence type="ECO:0000259" key="1">
    <source>
        <dbReference type="PROSITE" id="PS51677"/>
    </source>
</evidence>
<dbReference type="Proteomes" id="UP000050465">
    <property type="component" value="Unassembled WGS sequence"/>
</dbReference>
<accession>A0A0P8BU80</accession>
<dbReference type="InterPro" id="IPR017625">
    <property type="entry name" value="PuuE"/>
</dbReference>
<dbReference type="CDD" id="cd10977">
    <property type="entry name" value="CE4_PuuE_SpCDA1"/>
    <property type="match status" value="1"/>
</dbReference>
<dbReference type="PANTHER" id="PTHR43123:SF4">
    <property type="entry name" value="POLYSACCHARIDE DEACETYLASE"/>
    <property type="match status" value="1"/>
</dbReference>
<dbReference type="PANTHER" id="PTHR43123">
    <property type="entry name" value="POLYSACCHARIDE DEACETYLASE-RELATED"/>
    <property type="match status" value="1"/>
</dbReference>
<dbReference type="EMBL" id="LJZR01000059">
    <property type="protein sequence ID" value="KPQ32375.1"/>
    <property type="molecule type" value="Genomic_DNA"/>
</dbReference>
<keyword evidence="2" id="KW-0624">Polysaccharide degradation</keyword>